<organism evidence="1">
    <name type="scientific">marine sediment metagenome</name>
    <dbReference type="NCBI Taxonomy" id="412755"/>
    <lineage>
        <taxon>unclassified sequences</taxon>
        <taxon>metagenomes</taxon>
        <taxon>ecological metagenomes</taxon>
    </lineage>
</organism>
<name>A0A0F9B1U1_9ZZZZ</name>
<dbReference type="AlphaFoldDB" id="A0A0F9B1U1"/>
<sequence length="46" mass="5526">MGLNKVEQRSPDPEIYKRQVANMVRARVEFSREDSIAIRRKVTKWH</sequence>
<reference evidence="1" key="1">
    <citation type="journal article" date="2015" name="Nature">
        <title>Complex archaea that bridge the gap between prokaryotes and eukaryotes.</title>
        <authorList>
            <person name="Spang A."/>
            <person name="Saw J.H."/>
            <person name="Jorgensen S.L."/>
            <person name="Zaremba-Niedzwiedzka K."/>
            <person name="Martijn J."/>
            <person name="Lind A.E."/>
            <person name="van Eijk R."/>
            <person name="Schleper C."/>
            <person name="Guy L."/>
            <person name="Ettema T.J."/>
        </authorList>
    </citation>
    <scope>NUCLEOTIDE SEQUENCE</scope>
</reference>
<proteinExistence type="predicted"/>
<gene>
    <name evidence="1" type="ORF">LCGC14_2500960</name>
</gene>
<feature type="non-terminal residue" evidence="1">
    <location>
        <position position="46"/>
    </location>
</feature>
<dbReference type="EMBL" id="LAZR01039879">
    <property type="protein sequence ID" value="KKL15899.1"/>
    <property type="molecule type" value="Genomic_DNA"/>
</dbReference>
<protein>
    <submittedName>
        <fullName evidence="1">Uncharacterized protein</fullName>
    </submittedName>
</protein>
<accession>A0A0F9B1U1</accession>
<comment type="caution">
    <text evidence="1">The sequence shown here is derived from an EMBL/GenBank/DDBJ whole genome shotgun (WGS) entry which is preliminary data.</text>
</comment>
<evidence type="ECO:0000313" key="1">
    <source>
        <dbReference type="EMBL" id="KKL15899.1"/>
    </source>
</evidence>